<dbReference type="SUPFAM" id="SSF48113">
    <property type="entry name" value="Heme-dependent peroxidases"/>
    <property type="match status" value="1"/>
</dbReference>
<dbReference type="Gene3D" id="1.10.640.10">
    <property type="entry name" value="Haem peroxidase domain superfamily, animal type"/>
    <property type="match status" value="1"/>
</dbReference>
<dbReference type="PANTHER" id="PTHR11475">
    <property type="entry name" value="OXIDASE/PEROXIDASE"/>
    <property type="match status" value="1"/>
</dbReference>
<dbReference type="GO" id="GO:0004601">
    <property type="term" value="F:peroxidase activity"/>
    <property type="evidence" value="ECO:0007669"/>
    <property type="project" value="UniProtKB-KW"/>
</dbReference>
<comment type="caution">
    <text evidence="2">The sequence shown here is derived from an EMBL/GenBank/DDBJ whole genome shotgun (WGS) entry which is preliminary data.</text>
</comment>
<dbReference type="PANTHER" id="PTHR11475:SF143">
    <property type="entry name" value="PUTATIVE-RELATED"/>
    <property type="match status" value="1"/>
</dbReference>
<proteinExistence type="predicted"/>
<dbReference type="InterPro" id="IPR010255">
    <property type="entry name" value="Haem_peroxidase_sf"/>
</dbReference>
<evidence type="ECO:0000313" key="3">
    <source>
        <dbReference type="Proteomes" id="UP000807504"/>
    </source>
</evidence>
<dbReference type="Proteomes" id="UP000807504">
    <property type="component" value="Unassembled WGS sequence"/>
</dbReference>
<reference evidence="2" key="2">
    <citation type="submission" date="2020-06" db="EMBL/GenBank/DDBJ databases">
        <authorList>
            <person name="Sheffer M."/>
        </authorList>
    </citation>
    <scope>NUCLEOTIDE SEQUENCE</scope>
</reference>
<dbReference type="GO" id="GO:0006979">
    <property type="term" value="P:response to oxidative stress"/>
    <property type="evidence" value="ECO:0007669"/>
    <property type="project" value="InterPro"/>
</dbReference>
<keyword evidence="1 2" id="KW-0575">Peroxidase</keyword>
<dbReference type="PROSITE" id="PS50292">
    <property type="entry name" value="PEROXIDASE_3"/>
    <property type="match status" value="1"/>
</dbReference>
<dbReference type="EMBL" id="JABXBU010002072">
    <property type="protein sequence ID" value="KAF8777250.1"/>
    <property type="molecule type" value="Genomic_DNA"/>
</dbReference>
<gene>
    <name evidence="2" type="ORF">HNY73_014155</name>
</gene>
<dbReference type="AlphaFoldDB" id="A0A8T0EN74"/>
<dbReference type="GO" id="GO:0020037">
    <property type="term" value="F:heme binding"/>
    <property type="evidence" value="ECO:0007669"/>
    <property type="project" value="InterPro"/>
</dbReference>
<sequence length="285" mass="32415">MEDKDCIAWSNALNHNDGNESSITLFVDDQTQCELNQTIRCDPLYPYRRINGSCNNLAHPTWGMSKGCYLRFQPAFYDGTDNIRKSVTGNPLPEPRDISINIFKDVHRQSSKFSFMFTLYGQTVAHDLSRAEISELDLDCCSPEFINHSACVSLPARSDDPFYSQYNQTCLFMHRTHKCLPCSGTSRQQINGATAPLDVSTIYGPGHRKSMKVRARDGTGKLLSNVTENGEIFTFDYNAHRLFCPLQRNCFLTGDVRVNQHVFLSSMETLFMREHNRVATKLKKS</sequence>
<evidence type="ECO:0000313" key="2">
    <source>
        <dbReference type="EMBL" id="KAF8777250.1"/>
    </source>
</evidence>
<dbReference type="InterPro" id="IPR019791">
    <property type="entry name" value="Haem_peroxidase_animal"/>
</dbReference>
<dbReference type="PRINTS" id="PR00457">
    <property type="entry name" value="ANPEROXIDASE"/>
</dbReference>
<name>A0A8T0EN74_ARGBR</name>
<organism evidence="2 3">
    <name type="scientific">Argiope bruennichi</name>
    <name type="common">Wasp spider</name>
    <name type="synonym">Aranea bruennichi</name>
    <dbReference type="NCBI Taxonomy" id="94029"/>
    <lineage>
        <taxon>Eukaryota</taxon>
        <taxon>Metazoa</taxon>
        <taxon>Ecdysozoa</taxon>
        <taxon>Arthropoda</taxon>
        <taxon>Chelicerata</taxon>
        <taxon>Arachnida</taxon>
        <taxon>Araneae</taxon>
        <taxon>Araneomorphae</taxon>
        <taxon>Entelegynae</taxon>
        <taxon>Araneoidea</taxon>
        <taxon>Araneidae</taxon>
        <taxon>Argiope</taxon>
    </lineage>
</organism>
<dbReference type="Pfam" id="PF03098">
    <property type="entry name" value="An_peroxidase"/>
    <property type="match status" value="1"/>
</dbReference>
<protein>
    <submittedName>
        <fullName evidence="2">Chorion peroxidase like protein</fullName>
    </submittedName>
</protein>
<keyword evidence="1 2" id="KW-0560">Oxidoreductase</keyword>
<reference evidence="2" key="1">
    <citation type="journal article" date="2020" name="bioRxiv">
        <title>Chromosome-level reference genome of the European wasp spider Argiope bruennichi: a resource for studies on range expansion and evolutionary adaptation.</title>
        <authorList>
            <person name="Sheffer M.M."/>
            <person name="Hoppe A."/>
            <person name="Krehenwinkel H."/>
            <person name="Uhl G."/>
            <person name="Kuss A.W."/>
            <person name="Jensen L."/>
            <person name="Jensen C."/>
            <person name="Gillespie R.G."/>
            <person name="Hoff K.J."/>
            <person name="Prost S."/>
        </authorList>
    </citation>
    <scope>NUCLEOTIDE SEQUENCE</scope>
</reference>
<dbReference type="InterPro" id="IPR037120">
    <property type="entry name" value="Haem_peroxidase_sf_animal"/>
</dbReference>
<evidence type="ECO:0000256" key="1">
    <source>
        <dbReference type="ARBA" id="ARBA00022559"/>
    </source>
</evidence>
<keyword evidence="3" id="KW-1185">Reference proteome</keyword>
<accession>A0A8T0EN74</accession>